<dbReference type="InterPro" id="IPR029466">
    <property type="entry name" value="NAM-associated_C"/>
</dbReference>
<evidence type="ECO:0000256" key="1">
    <source>
        <dbReference type="SAM" id="Coils"/>
    </source>
</evidence>
<evidence type="ECO:0000256" key="2">
    <source>
        <dbReference type="SAM" id="MobiDB-lite"/>
    </source>
</evidence>
<gene>
    <name evidence="5" type="ORF">ZIOFF_008666</name>
</gene>
<feature type="domain" description="No apical meristem-associated C-terminal" evidence="4">
    <location>
        <begin position="7"/>
        <end position="125"/>
    </location>
</feature>
<dbReference type="PANTHER" id="PTHR34807">
    <property type="entry name" value="OS08G0270800 PROTEIN"/>
    <property type="match status" value="1"/>
</dbReference>
<feature type="region of interest" description="Disordered" evidence="2">
    <location>
        <begin position="1"/>
        <end position="21"/>
    </location>
</feature>
<name>A0A8J5M6X6_ZINOF</name>
<dbReference type="AlphaFoldDB" id="A0A8J5M6X6"/>
<protein>
    <recommendedName>
        <fullName evidence="4">No apical meristem-associated C-terminal domain-containing protein</fullName>
    </recommendedName>
</protein>
<reference evidence="5 6" key="1">
    <citation type="submission" date="2020-08" db="EMBL/GenBank/DDBJ databases">
        <title>Plant Genome Project.</title>
        <authorList>
            <person name="Zhang R.-G."/>
        </authorList>
    </citation>
    <scope>NUCLEOTIDE SEQUENCE [LARGE SCALE GENOMIC DNA]</scope>
    <source>
        <tissue evidence="5">Rhizome</tissue>
    </source>
</reference>
<accession>A0A8J5M6X6</accession>
<sequence>MKSRQQNANAGSSEQQFFEEAFHTPSSPCVSAFDLNITDLDSGGSSNKRPPGVKKAKMKKKNDEQIAKVININAQLVEAMNASTAATTKMADTMLYKEETKILFKDLNSISNPMMREYICNEQIRIMQRECKYKDLIQLHIKEKDLKHLKYREKDHNLINIKKRPPCLPNRPSVPILPSLFLPFSSLSPLLCQSIQFLLLCCLFPFFLVLWVEVRMTVKKTRRVAEEPSPSPSCAPYRDDARKRVRFQSLSQDYTEFLEETEEKKRRLLEARLRKRKLLAEVRFLRRKLDTSLANPYQLVRLKEPSTTTPVIKPPTEKKPKVFEAARTSNYSIDNLHVNASRYQFKKRSPKKPTKSLCVAPSGLFIPKEVPPQNMMTTEAGNASTPATLGANEESFKLEQYHMQMDRLNRVPMIGGGSSDILAICRDLGNNSKKTGKRKLSWRDPLVLKA</sequence>
<dbReference type="PANTHER" id="PTHR34807:SF3">
    <property type="entry name" value="OS08G0270800 PROTEIN"/>
    <property type="match status" value="1"/>
</dbReference>
<dbReference type="Proteomes" id="UP000734854">
    <property type="component" value="Unassembled WGS sequence"/>
</dbReference>
<feature type="coiled-coil region" evidence="1">
    <location>
        <begin position="258"/>
        <end position="288"/>
    </location>
</feature>
<keyword evidence="3" id="KW-1133">Transmembrane helix</keyword>
<comment type="caution">
    <text evidence="5">The sequence shown here is derived from an EMBL/GenBank/DDBJ whole genome shotgun (WGS) entry which is preliminary data.</text>
</comment>
<keyword evidence="3" id="KW-0812">Transmembrane</keyword>
<keyword evidence="6" id="KW-1185">Reference proteome</keyword>
<dbReference type="Pfam" id="PF14303">
    <property type="entry name" value="NAM-associated"/>
    <property type="match status" value="1"/>
</dbReference>
<feature type="transmembrane region" description="Helical" evidence="3">
    <location>
        <begin position="195"/>
        <end position="214"/>
    </location>
</feature>
<organism evidence="5 6">
    <name type="scientific">Zingiber officinale</name>
    <name type="common">Ginger</name>
    <name type="synonym">Amomum zingiber</name>
    <dbReference type="NCBI Taxonomy" id="94328"/>
    <lineage>
        <taxon>Eukaryota</taxon>
        <taxon>Viridiplantae</taxon>
        <taxon>Streptophyta</taxon>
        <taxon>Embryophyta</taxon>
        <taxon>Tracheophyta</taxon>
        <taxon>Spermatophyta</taxon>
        <taxon>Magnoliopsida</taxon>
        <taxon>Liliopsida</taxon>
        <taxon>Zingiberales</taxon>
        <taxon>Zingiberaceae</taxon>
        <taxon>Zingiber</taxon>
    </lineage>
</organism>
<evidence type="ECO:0000313" key="6">
    <source>
        <dbReference type="Proteomes" id="UP000734854"/>
    </source>
</evidence>
<proteinExistence type="predicted"/>
<dbReference type="EMBL" id="JACMSC010000002">
    <property type="protein sequence ID" value="KAG6534763.1"/>
    <property type="molecule type" value="Genomic_DNA"/>
</dbReference>
<feature type="compositionally biased region" description="Polar residues" evidence="2">
    <location>
        <begin position="1"/>
        <end position="16"/>
    </location>
</feature>
<evidence type="ECO:0000256" key="3">
    <source>
        <dbReference type="SAM" id="Phobius"/>
    </source>
</evidence>
<evidence type="ECO:0000259" key="4">
    <source>
        <dbReference type="Pfam" id="PF14303"/>
    </source>
</evidence>
<keyword evidence="1" id="KW-0175">Coiled coil</keyword>
<keyword evidence="3" id="KW-0472">Membrane</keyword>
<evidence type="ECO:0000313" key="5">
    <source>
        <dbReference type="EMBL" id="KAG6534763.1"/>
    </source>
</evidence>